<dbReference type="Proteomes" id="UP000751852">
    <property type="component" value="Unassembled WGS sequence"/>
</dbReference>
<evidence type="ECO:0000313" key="3">
    <source>
        <dbReference type="Proteomes" id="UP000751852"/>
    </source>
</evidence>
<protein>
    <submittedName>
        <fullName evidence="2">HTH domain-containing protein</fullName>
    </submittedName>
</protein>
<dbReference type="EMBL" id="JABANU010000050">
    <property type="protein sequence ID" value="MBI5976044.1"/>
    <property type="molecule type" value="Genomic_DNA"/>
</dbReference>
<keyword evidence="3" id="KW-1185">Reference proteome</keyword>
<proteinExistence type="predicted"/>
<evidence type="ECO:0000259" key="1">
    <source>
        <dbReference type="Pfam" id="PF08279"/>
    </source>
</evidence>
<organism evidence="2 3">
    <name type="scientific">Staphylococcus canis</name>
    <dbReference type="NCBI Taxonomy" id="2724942"/>
    <lineage>
        <taxon>Bacteria</taxon>
        <taxon>Bacillati</taxon>
        <taxon>Bacillota</taxon>
        <taxon>Bacilli</taxon>
        <taxon>Bacillales</taxon>
        <taxon>Staphylococcaceae</taxon>
        <taxon>Staphylococcus</taxon>
    </lineage>
</organism>
<dbReference type="InterPro" id="IPR036388">
    <property type="entry name" value="WH-like_DNA-bd_sf"/>
</dbReference>
<comment type="caution">
    <text evidence="2">The sequence shown here is derived from an EMBL/GenBank/DDBJ whole genome shotgun (WGS) entry which is preliminary data.</text>
</comment>
<feature type="domain" description="Helix-turn-helix type 11" evidence="1">
    <location>
        <begin position="6"/>
        <end position="48"/>
    </location>
</feature>
<evidence type="ECO:0000313" key="2">
    <source>
        <dbReference type="EMBL" id="MBI5976044.1"/>
    </source>
</evidence>
<dbReference type="InterPro" id="IPR013196">
    <property type="entry name" value="HTH_11"/>
</dbReference>
<dbReference type="Gene3D" id="1.10.10.10">
    <property type="entry name" value="Winged helix-like DNA-binding domain superfamily/Winged helix DNA-binding domain"/>
    <property type="match status" value="1"/>
</dbReference>
<gene>
    <name evidence="2" type="ORF">HHH54_10820</name>
</gene>
<name>A0ABS0TBD5_9STAP</name>
<dbReference type="Pfam" id="PF08279">
    <property type="entry name" value="HTH_11"/>
    <property type="match status" value="1"/>
</dbReference>
<dbReference type="RefSeq" id="WP_198618805.1">
    <property type="nucleotide sequence ID" value="NZ_JABANU010000050.1"/>
</dbReference>
<reference evidence="2 3" key="1">
    <citation type="submission" date="2020-04" db="EMBL/GenBank/DDBJ databases">
        <title>Staphylococcus species from domestic dog.</title>
        <authorList>
            <person name="Paterson G.K."/>
        </authorList>
    </citation>
    <scope>NUCLEOTIDE SEQUENCE [LARGE SCALE GENOMIC DNA]</scope>
    <source>
        <strain evidence="2 3">H16/1A</strain>
    </source>
</reference>
<sequence length="205" mass="24494">MSRSNRLLSVYTRLIKNQYINISQLAYEFNVSERTIKRDIQEVRNYLYDNDEWLDRKEVVFNYKQNVYYIPENQDQLKKKDFELLIIFIKLCGFPVQKSIIKLLKIFVTRDFAPSKSALLKLIDSVEAIEYSFEDYDLFKIYKGIYHSQYLRITTESSKSLLIMPLKIVMLSGKIMLIYLFEGREHFVSLKNIKHITAIKNHHKS</sequence>
<accession>A0ABS0TBD5</accession>